<evidence type="ECO:0000313" key="7">
    <source>
        <dbReference type="Proteomes" id="UP000583929"/>
    </source>
</evidence>
<dbReference type="PANTHER" id="PTHR33346">
    <property type="entry name" value="DEHYDRIN XERO 2-RELATED"/>
    <property type="match status" value="1"/>
</dbReference>
<proteinExistence type="inferred from homology"/>
<dbReference type="PANTHER" id="PTHR33346:SF42">
    <property type="entry name" value="DEHYDRIN XERO 1"/>
    <property type="match status" value="1"/>
</dbReference>
<organism evidence="5 7">
    <name type="scientific">Cannabis sativa</name>
    <name type="common">Hemp</name>
    <name type="synonym">Marijuana</name>
    <dbReference type="NCBI Taxonomy" id="3483"/>
    <lineage>
        <taxon>Eukaryota</taxon>
        <taxon>Viridiplantae</taxon>
        <taxon>Streptophyta</taxon>
        <taxon>Embryophyta</taxon>
        <taxon>Tracheophyta</taxon>
        <taxon>Spermatophyta</taxon>
        <taxon>Magnoliopsida</taxon>
        <taxon>eudicotyledons</taxon>
        <taxon>Gunneridae</taxon>
        <taxon>Pentapetalae</taxon>
        <taxon>rosids</taxon>
        <taxon>fabids</taxon>
        <taxon>Rosales</taxon>
        <taxon>Cannabaceae</taxon>
        <taxon>Cannabis</taxon>
    </lineage>
</organism>
<accession>A0A7J6HD84</accession>
<dbReference type="GO" id="GO:0009631">
    <property type="term" value="P:cold acclimation"/>
    <property type="evidence" value="ECO:0007669"/>
    <property type="project" value="TreeGrafter"/>
</dbReference>
<keyword evidence="7" id="KW-1185">Reference proteome</keyword>
<feature type="compositionally biased region" description="Basic and acidic residues" evidence="3">
    <location>
        <begin position="139"/>
        <end position="165"/>
    </location>
</feature>
<dbReference type="AlphaFoldDB" id="A0A7J6HD84"/>
<evidence type="ECO:0000256" key="3">
    <source>
        <dbReference type="SAM" id="MobiDB-lite"/>
    </source>
</evidence>
<dbReference type="EMBL" id="JAATIQ010000049">
    <property type="protein sequence ID" value="KAF4393306.1"/>
    <property type="molecule type" value="Genomic_DNA"/>
</dbReference>
<gene>
    <name evidence="4" type="ORF">F8388_009320</name>
    <name evidence="5" type="ORF">G4B88_002040</name>
</gene>
<comment type="caution">
    <text evidence="5">The sequence shown here is derived from an EMBL/GenBank/DDBJ whole genome shotgun (WGS) entry which is preliminary data.</text>
</comment>
<dbReference type="Pfam" id="PF00257">
    <property type="entry name" value="Dehydrin"/>
    <property type="match status" value="1"/>
</dbReference>
<evidence type="ECO:0000313" key="6">
    <source>
        <dbReference type="Proteomes" id="UP000525078"/>
    </source>
</evidence>
<dbReference type="Proteomes" id="UP000583929">
    <property type="component" value="Unassembled WGS sequence"/>
</dbReference>
<feature type="region of interest" description="Disordered" evidence="3">
    <location>
        <begin position="1"/>
        <end position="165"/>
    </location>
</feature>
<feature type="compositionally biased region" description="Polar residues" evidence="3">
    <location>
        <begin position="1"/>
        <end position="19"/>
    </location>
</feature>
<evidence type="ECO:0000313" key="5">
    <source>
        <dbReference type="EMBL" id="KAF4393306.1"/>
    </source>
</evidence>
<dbReference type="PROSITE" id="PS00823">
    <property type="entry name" value="DEHYDRIN_2"/>
    <property type="match status" value="2"/>
</dbReference>
<reference evidence="6 7" key="1">
    <citation type="journal article" date="2020" name="bioRxiv">
        <title>Sequence and annotation of 42 cannabis genomes reveals extensive copy number variation in cannabinoid synthesis and pathogen resistance genes.</title>
        <authorList>
            <person name="Mckernan K.J."/>
            <person name="Helbert Y."/>
            <person name="Kane L.T."/>
            <person name="Ebling H."/>
            <person name="Zhang L."/>
            <person name="Liu B."/>
            <person name="Eaton Z."/>
            <person name="Mclaughlin S."/>
            <person name="Kingan S."/>
            <person name="Baybayan P."/>
            <person name="Concepcion G."/>
            <person name="Jordan M."/>
            <person name="Riva A."/>
            <person name="Barbazuk W."/>
            <person name="Harkins T."/>
        </authorList>
    </citation>
    <scope>NUCLEOTIDE SEQUENCE [LARGE SCALE GENOMIC DNA]</scope>
    <source>
        <strain evidence="6 7">cv. Jamaican Lion 4</strain>
        <strain evidence="5">Father</strain>
        <strain evidence="4">Mother</strain>
        <tissue evidence="5">Leaf</tissue>
    </source>
</reference>
<dbReference type="Proteomes" id="UP000525078">
    <property type="component" value="Unassembled WGS sequence"/>
</dbReference>
<comment type="similarity">
    <text evidence="1 2">Belongs to the plant dehydrin family.</text>
</comment>
<dbReference type="InterPro" id="IPR030513">
    <property type="entry name" value="Dehydrin_CS"/>
</dbReference>
<evidence type="ECO:0000256" key="1">
    <source>
        <dbReference type="ARBA" id="ARBA00008403"/>
    </source>
</evidence>
<evidence type="ECO:0000313" key="4">
    <source>
        <dbReference type="EMBL" id="KAF4383289.1"/>
    </source>
</evidence>
<feature type="compositionally biased region" description="Gly residues" evidence="3">
    <location>
        <begin position="48"/>
        <end position="62"/>
    </location>
</feature>
<dbReference type="InterPro" id="IPR000167">
    <property type="entry name" value="Dehydrin"/>
</dbReference>
<dbReference type="EMBL" id="JAATIP010000053">
    <property type="protein sequence ID" value="KAF4383289.1"/>
    <property type="molecule type" value="Genomic_DNA"/>
</dbReference>
<evidence type="ECO:0000256" key="2">
    <source>
        <dbReference type="RuleBase" id="RU003995"/>
    </source>
</evidence>
<dbReference type="GO" id="GO:0005829">
    <property type="term" value="C:cytosol"/>
    <property type="evidence" value="ECO:0007669"/>
    <property type="project" value="TreeGrafter"/>
</dbReference>
<name>A0A7J6HD84_CANSA</name>
<dbReference type="GO" id="GO:0009414">
    <property type="term" value="P:response to water deprivation"/>
    <property type="evidence" value="ECO:0007669"/>
    <property type="project" value="UniProtKB-ARBA"/>
</dbReference>
<sequence>MSHLQNQYGATTVTPQTDEYGNPIQHSTTTTGGHMSGGHGGAYDTTGGPTGVGYGTTGGTGTGTFDTGLGGHQQQRLHRSGSSGSSSSEDDGQGGRRKKGLKQKIKEKLPGHHDDQGQQGHVGQTYGTSTTTAPGVYDETEHHEKKGIMEKIKEKLPGGGGGHHE</sequence>
<protein>
    <recommendedName>
        <fullName evidence="8">Dehydrin</fullName>
    </recommendedName>
</protein>
<feature type="compositionally biased region" description="Basic and acidic residues" evidence="3">
    <location>
        <begin position="104"/>
        <end position="116"/>
    </location>
</feature>
<dbReference type="GO" id="GO:0009737">
    <property type="term" value="P:response to abscisic acid"/>
    <property type="evidence" value="ECO:0007669"/>
    <property type="project" value="TreeGrafter"/>
</dbReference>
<evidence type="ECO:0008006" key="8">
    <source>
        <dbReference type="Google" id="ProtNLM"/>
    </source>
</evidence>